<comment type="caution">
    <text evidence="5">The sequence shown here is derived from an EMBL/GenBank/DDBJ whole genome shotgun (WGS) entry which is preliminary data.</text>
</comment>
<dbReference type="Pfam" id="PF00249">
    <property type="entry name" value="Myb_DNA-binding"/>
    <property type="match status" value="2"/>
</dbReference>
<dbReference type="AlphaFoldDB" id="A0A7J7IPC0"/>
<feature type="domain" description="HTH myb-type" evidence="4">
    <location>
        <begin position="69"/>
        <end position="122"/>
    </location>
</feature>
<dbReference type="Proteomes" id="UP000530660">
    <property type="component" value="Unassembled WGS sequence"/>
</dbReference>
<dbReference type="CDD" id="cd11660">
    <property type="entry name" value="SANT_TRF"/>
    <property type="match status" value="2"/>
</dbReference>
<evidence type="ECO:0000259" key="3">
    <source>
        <dbReference type="PROSITE" id="PS50090"/>
    </source>
</evidence>
<evidence type="ECO:0000256" key="2">
    <source>
        <dbReference type="SAM" id="MobiDB-lite"/>
    </source>
</evidence>
<evidence type="ECO:0000259" key="4">
    <source>
        <dbReference type="PROSITE" id="PS51294"/>
    </source>
</evidence>
<dbReference type="InterPro" id="IPR009057">
    <property type="entry name" value="Homeodomain-like_sf"/>
</dbReference>
<sequence>MARDRLNSTEANIHTPLKGEANREPSRAPEAVTDQTPNETTGPTQRQDAPTQPSSTLDADSHQAHVRYTPDEDEALLDGIRAYGMGHWRLILNRIQDRLQMSHRAPQSLRKRAEQLGLQPERYPPPVPQISRSAVVRFTTEEDAELRKGIELFGYGSWALILKHRHFHPKRTTHSLKSRARFLKRNRLL</sequence>
<dbReference type="InterPro" id="IPR017930">
    <property type="entry name" value="Myb_dom"/>
</dbReference>
<evidence type="ECO:0008006" key="7">
    <source>
        <dbReference type="Google" id="ProtNLM"/>
    </source>
</evidence>
<feature type="domain" description="Myb-like" evidence="3">
    <location>
        <begin position="67"/>
        <end position="117"/>
    </location>
</feature>
<dbReference type="SMART" id="SM00717">
    <property type="entry name" value="SANT"/>
    <property type="match status" value="2"/>
</dbReference>
<organism evidence="5 6">
    <name type="scientific">Cyanidiococcus yangmingshanensis</name>
    <dbReference type="NCBI Taxonomy" id="2690220"/>
    <lineage>
        <taxon>Eukaryota</taxon>
        <taxon>Rhodophyta</taxon>
        <taxon>Bangiophyceae</taxon>
        <taxon>Cyanidiales</taxon>
        <taxon>Cyanidiaceae</taxon>
        <taxon>Cyanidiococcus</taxon>
    </lineage>
</organism>
<keyword evidence="6" id="KW-1185">Reference proteome</keyword>
<dbReference type="InterPro" id="IPR001005">
    <property type="entry name" value="SANT/Myb"/>
</dbReference>
<dbReference type="Gene3D" id="1.10.10.60">
    <property type="entry name" value="Homeodomain-like"/>
    <property type="match status" value="2"/>
</dbReference>
<dbReference type="PROSITE" id="PS51294">
    <property type="entry name" value="HTH_MYB"/>
    <property type="match status" value="2"/>
</dbReference>
<dbReference type="PANTHER" id="PTHR46734">
    <property type="entry name" value="TELOMERIC REPEAT-BINDING FACTOR 1 TERF1"/>
    <property type="match status" value="1"/>
</dbReference>
<dbReference type="OrthoDB" id="608866at2759"/>
<evidence type="ECO:0000313" key="5">
    <source>
        <dbReference type="EMBL" id="KAF6004985.1"/>
    </source>
</evidence>
<accession>A0A7J7IPC0</accession>
<feature type="domain" description="HTH myb-type" evidence="4">
    <location>
        <begin position="137"/>
        <end position="188"/>
    </location>
</feature>
<dbReference type="SUPFAM" id="SSF46689">
    <property type="entry name" value="Homeodomain-like"/>
    <property type="match status" value="2"/>
</dbReference>
<dbReference type="PROSITE" id="PS50090">
    <property type="entry name" value="MYB_LIKE"/>
    <property type="match status" value="1"/>
</dbReference>
<evidence type="ECO:0000256" key="1">
    <source>
        <dbReference type="ARBA" id="ARBA00023242"/>
    </source>
</evidence>
<keyword evidence="1" id="KW-0539">Nucleus</keyword>
<feature type="compositionally biased region" description="Polar residues" evidence="2">
    <location>
        <begin position="33"/>
        <end position="58"/>
    </location>
</feature>
<dbReference type="PANTHER" id="PTHR46734:SF1">
    <property type="entry name" value="TELOMERIC REPEAT-BINDING FACTOR 1"/>
    <property type="match status" value="1"/>
</dbReference>
<gene>
    <name evidence="5" type="ORF">F1559_004755</name>
</gene>
<dbReference type="EMBL" id="VWRR01000002">
    <property type="protein sequence ID" value="KAF6004985.1"/>
    <property type="molecule type" value="Genomic_DNA"/>
</dbReference>
<feature type="region of interest" description="Disordered" evidence="2">
    <location>
        <begin position="1"/>
        <end position="62"/>
    </location>
</feature>
<protein>
    <recommendedName>
        <fullName evidence="7">Myb-like domain-containing protein</fullName>
    </recommendedName>
</protein>
<proteinExistence type="predicted"/>
<reference evidence="5 6" key="1">
    <citation type="journal article" date="2020" name="J. Phycol.">
        <title>Comparative genome analysis reveals Cyanidiococcus gen. nov., a new extremophilic red algal genus sister to Cyanidioschyzon (Cyanidioschyzonaceae, Rhodophyta).</title>
        <authorList>
            <person name="Liu S.-L."/>
            <person name="Chiang Y.-R."/>
            <person name="Yoon H.S."/>
            <person name="Fu H.-Y."/>
        </authorList>
    </citation>
    <scope>NUCLEOTIDE SEQUENCE [LARGE SCALE GENOMIC DNA]</scope>
    <source>
        <strain evidence="5 6">THAL066</strain>
    </source>
</reference>
<dbReference type="InterPro" id="IPR052450">
    <property type="entry name" value="TRBD-Containing_Protein"/>
</dbReference>
<name>A0A7J7IPC0_9RHOD</name>
<evidence type="ECO:0000313" key="6">
    <source>
        <dbReference type="Proteomes" id="UP000530660"/>
    </source>
</evidence>